<evidence type="ECO:0000259" key="8">
    <source>
        <dbReference type="Pfam" id="PF00462"/>
    </source>
</evidence>
<dbReference type="EMBL" id="CP000552">
    <property type="protein sequence ID" value="ABM71417.1"/>
    <property type="molecule type" value="Genomic_DNA"/>
</dbReference>
<sequence>MSTVEIYTWRFCPFCIRAKSLLEKKNITFTEHKIDGDDDARELMTKRANGKRTVPQIFINNKSIGGCDELYELEKEEKLDLLLN</sequence>
<dbReference type="FunFam" id="3.40.30.10:FF:000018">
    <property type="entry name" value="Glutaredoxin"/>
    <property type="match status" value="1"/>
</dbReference>
<dbReference type="SUPFAM" id="SSF52833">
    <property type="entry name" value="Thioredoxin-like"/>
    <property type="match status" value="1"/>
</dbReference>
<comment type="function">
    <text evidence="1 7">Has a glutathione-disulfide oxidoreductase activity in the presence of NADPH and glutathione reductase. Reduces low molecular weight disulfides and proteins.</text>
</comment>
<gene>
    <name evidence="9" type="primary">grxC</name>
    <name evidence="9" type="ordered locus">P9515_02081</name>
</gene>
<reference evidence="9 10" key="1">
    <citation type="journal article" date="2007" name="PLoS Genet.">
        <title>Patterns and implications of gene gain and loss in the evolution of Prochlorococcus.</title>
        <authorList>
            <person name="Kettler G.C."/>
            <person name="Martiny A.C."/>
            <person name="Huang K."/>
            <person name="Zucker J."/>
            <person name="Coleman M.L."/>
            <person name="Rodrigue S."/>
            <person name="Chen F."/>
            <person name="Lapidus A."/>
            <person name="Ferriera S."/>
            <person name="Johnson J."/>
            <person name="Steglich C."/>
            <person name="Church G.M."/>
            <person name="Richardson P."/>
            <person name="Chisholm S.W."/>
        </authorList>
    </citation>
    <scope>NUCLEOTIDE SEQUENCE [LARGE SCALE GENOMIC DNA]</scope>
    <source>
        <strain evidence="9 10">MIT 9515</strain>
    </source>
</reference>
<keyword evidence="3 7" id="KW-0813">Transport</keyword>
<evidence type="ECO:0000256" key="5">
    <source>
        <dbReference type="ARBA" id="ARBA00023157"/>
    </source>
</evidence>
<dbReference type="InterPro" id="IPR011767">
    <property type="entry name" value="GLR_AS"/>
</dbReference>
<dbReference type="GO" id="GO:0015038">
    <property type="term" value="F:glutathione disulfide oxidoreductase activity"/>
    <property type="evidence" value="ECO:0007669"/>
    <property type="project" value="UniProtKB-UniRule"/>
</dbReference>
<evidence type="ECO:0000313" key="10">
    <source>
        <dbReference type="Proteomes" id="UP000001589"/>
    </source>
</evidence>
<dbReference type="PROSITE" id="PS00195">
    <property type="entry name" value="GLUTAREDOXIN_1"/>
    <property type="match status" value="1"/>
</dbReference>
<dbReference type="AlphaFoldDB" id="A2BUF6"/>
<dbReference type="GO" id="GO:0005737">
    <property type="term" value="C:cytoplasm"/>
    <property type="evidence" value="ECO:0007669"/>
    <property type="project" value="TreeGrafter"/>
</dbReference>
<dbReference type="PANTHER" id="PTHR45694">
    <property type="entry name" value="GLUTAREDOXIN 2"/>
    <property type="match status" value="1"/>
</dbReference>
<dbReference type="GeneID" id="60201498"/>
<dbReference type="InterPro" id="IPR002109">
    <property type="entry name" value="Glutaredoxin"/>
</dbReference>
<keyword evidence="9" id="KW-0560">Oxidoreductase</keyword>
<organism evidence="9 10">
    <name type="scientific">Prochlorococcus marinus (strain MIT 9515)</name>
    <dbReference type="NCBI Taxonomy" id="167542"/>
    <lineage>
        <taxon>Bacteria</taxon>
        <taxon>Bacillati</taxon>
        <taxon>Cyanobacteriota</taxon>
        <taxon>Cyanophyceae</taxon>
        <taxon>Synechococcales</taxon>
        <taxon>Prochlorococcaceae</taxon>
        <taxon>Prochlorococcus</taxon>
    </lineage>
</organism>
<dbReference type="PANTHER" id="PTHR45694:SF18">
    <property type="entry name" value="GLUTAREDOXIN-1-RELATED"/>
    <property type="match status" value="1"/>
</dbReference>
<evidence type="ECO:0000256" key="3">
    <source>
        <dbReference type="ARBA" id="ARBA00022448"/>
    </source>
</evidence>
<feature type="domain" description="Glutaredoxin" evidence="8">
    <location>
        <begin position="4"/>
        <end position="64"/>
    </location>
</feature>
<evidence type="ECO:0000256" key="2">
    <source>
        <dbReference type="ARBA" id="ARBA00007787"/>
    </source>
</evidence>
<evidence type="ECO:0000256" key="4">
    <source>
        <dbReference type="ARBA" id="ARBA00022982"/>
    </source>
</evidence>
<dbReference type="Gene3D" id="3.40.30.10">
    <property type="entry name" value="Glutaredoxin"/>
    <property type="match status" value="1"/>
</dbReference>
<dbReference type="GO" id="GO:0034599">
    <property type="term" value="P:cellular response to oxidative stress"/>
    <property type="evidence" value="ECO:0007669"/>
    <property type="project" value="TreeGrafter"/>
</dbReference>
<evidence type="ECO:0000256" key="6">
    <source>
        <dbReference type="ARBA" id="ARBA00023284"/>
    </source>
</evidence>
<dbReference type="InterPro" id="IPR014025">
    <property type="entry name" value="Glutaredoxin_subgr"/>
</dbReference>
<keyword evidence="6 7" id="KW-0676">Redox-active center</keyword>
<accession>A2BUF6</accession>
<dbReference type="Pfam" id="PF00462">
    <property type="entry name" value="Glutaredoxin"/>
    <property type="match status" value="1"/>
</dbReference>
<dbReference type="CDD" id="cd03418">
    <property type="entry name" value="GRX_GRXb_1_3_like"/>
    <property type="match status" value="1"/>
</dbReference>
<dbReference type="PRINTS" id="PR00160">
    <property type="entry name" value="GLUTAREDOXIN"/>
</dbReference>
<dbReference type="InterPro" id="IPR011900">
    <property type="entry name" value="GRX_bact"/>
</dbReference>
<protein>
    <recommendedName>
        <fullName evidence="7">Glutaredoxin</fullName>
    </recommendedName>
</protein>
<dbReference type="OrthoDB" id="9795531at2"/>
<proteinExistence type="inferred from homology"/>
<dbReference type="STRING" id="167542.P9515_02081"/>
<dbReference type="InterPro" id="IPR036249">
    <property type="entry name" value="Thioredoxin-like_sf"/>
</dbReference>
<keyword evidence="7" id="KW-0963">Cytoplasm</keyword>
<dbReference type="RefSeq" id="WP_011819531.1">
    <property type="nucleotide sequence ID" value="NC_008817.1"/>
</dbReference>
<evidence type="ECO:0000256" key="7">
    <source>
        <dbReference type="RuleBase" id="RU364065"/>
    </source>
</evidence>
<dbReference type="HOGENOM" id="CLU_026126_7_3_3"/>
<keyword evidence="4 7" id="KW-0249">Electron transport</keyword>
<dbReference type="eggNOG" id="COG0695">
    <property type="taxonomic scope" value="Bacteria"/>
</dbReference>
<comment type="similarity">
    <text evidence="2 7">Belongs to the glutaredoxin family.</text>
</comment>
<evidence type="ECO:0000313" key="9">
    <source>
        <dbReference type="EMBL" id="ABM71417.1"/>
    </source>
</evidence>
<dbReference type="PROSITE" id="PS51354">
    <property type="entry name" value="GLUTAREDOXIN_2"/>
    <property type="match status" value="1"/>
</dbReference>
<evidence type="ECO:0000256" key="1">
    <source>
        <dbReference type="ARBA" id="ARBA00002549"/>
    </source>
</evidence>
<dbReference type="GO" id="GO:0045454">
    <property type="term" value="P:cell redox homeostasis"/>
    <property type="evidence" value="ECO:0007669"/>
    <property type="project" value="InterPro"/>
</dbReference>
<dbReference type="Proteomes" id="UP000001589">
    <property type="component" value="Chromosome"/>
</dbReference>
<dbReference type="NCBIfam" id="TIGR02181">
    <property type="entry name" value="GRX_bact"/>
    <property type="match status" value="1"/>
</dbReference>
<name>A2BUF6_PROM5</name>
<keyword evidence="5" id="KW-1015">Disulfide bond</keyword>
<dbReference type="KEGG" id="pmc:P9515_02081"/>